<dbReference type="PROSITE" id="PS00028">
    <property type="entry name" value="ZINC_FINGER_C2H2_1"/>
    <property type="match status" value="2"/>
</dbReference>
<keyword evidence="8" id="KW-0539">Nucleus</keyword>
<evidence type="ECO:0000256" key="2">
    <source>
        <dbReference type="ARBA" id="ARBA00022723"/>
    </source>
</evidence>
<evidence type="ECO:0000256" key="4">
    <source>
        <dbReference type="ARBA" id="ARBA00022771"/>
    </source>
</evidence>
<evidence type="ECO:0000256" key="9">
    <source>
        <dbReference type="PROSITE-ProRule" id="PRU00042"/>
    </source>
</evidence>
<dbReference type="SMART" id="SM00355">
    <property type="entry name" value="ZnF_C2H2"/>
    <property type="match status" value="2"/>
</dbReference>
<feature type="domain" description="C2H2-type" evidence="10">
    <location>
        <begin position="162"/>
        <end position="189"/>
    </location>
</feature>
<protein>
    <submittedName>
        <fullName evidence="11">Zinc finger C2H2-type</fullName>
    </submittedName>
</protein>
<dbReference type="SUPFAM" id="SSF57667">
    <property type="entry name" value="beta-beta-alpha zinc fingers"/>
    <property type="match status" value="2"/>
</dbReference>
<dbReference type="AlphaFoldDB" id="A0A5E4NHF2"/>
<dbReference type="PROSITE" id="PS50157">
    <property type="entry name" value="ZINC_FINGER_C2H2_2"/>
    <property type="match status" value="2"/>
</dbReference>
<sequence length="197" mass="23118">MEVGQSIKNSSKSLQFARNLEEIKYPNTQTIEIKKEYDLIDGCEFKSVITIENDPMELILHQKPKLKKKKYTCHNCDNSFFSKSMLKCHMIMHTGKKVDNENRPLRSTSNLKELKYPNPPTIEIKKEYDLIDGCEFESVITIENDPMELMLYQKPKDIKCIYTCHNCDNSFFFKSLLKRHLKMHTGSKVDNENCLPR</sequence>
<keyword evidence="6" id="KW-0805">Transcription regulation</keyword>
<dbReference type="InterPro" id="IPR036236">
    <property type="entry name" value="Znf_C2H2_sf"/>
</dbReference>
<keyword evidence="2" id="KW-0479">Metal-binding</keyword>
<keyword evidence="3" id="KW-0677">Repeat</keyword>
<dbReference type="PANTHER" id="PTHR24394:SF48">
    <property type="entry name" value="ZINC FINGER PROTEIN 771"/>
    <property type="match status" value="1"/>
</dbReference>
<dbReference type="Pfam" id="PF00096">
    <property type="entry name" value="zf-C2H2"/>
    <property type="match status" value="1"/>
</dbReference>
<evidence type="ECO:0000256" key="3">
    <source>
        <dbReference type="ARBA" id="ARBA00022737"/>
    </source>
</evidence>
<evidence type="ECO:0000256" key="6">
    <source>
        <dbReference type="ARBA" id="ARBA00023015"/>
    </source>
</evidence>
<feature type="domain" description="C2H2-type" evidence="10">
    <location>
        <begin position="71"/>
        <end position="98"/>
    </location>
</feature>
<dbReference type="Gene3D" id="3.30.160.60">
    <property type="entry name" value="Classic Zinc Finger"/>
    <property type="match status" value="2"/>
</dbReference>
<evidence type="ECO:0000256" key="8">
    <source>
        <dbReference type="ARBA" id="ARBA00023242"/>
    </source>
</evidence>
<proteinExistence type="predicted"/>
<dbReference type="EMBL" id="CABPRJ010002379">
    <property type="protein sequence ID" value="VVC44383.1"/>
    <property type="molecule type" value="Genomic_DNA"/>
</dbReference>
<organism evidence="11 12">
    <name type="scientific">Cinara cedri</name>
    <dbReference type="NCBI Taxonomy" id="506608"/>
    <lineage>
        <taxon>Eukaryota</taxon>
        <taxon>Metazoa</taxon>
        <taxon>Ecdysozoa</taxon>
        <taxon>Arthropoda</taxon>
        <taxon>Hexapoda</taxon>
        <taxon>Insecta</taxon>
        <taxon>Pterygota</taxon>
        <taxon>Neoptera</taxon>
        <taxon>Paraneoptera</taxon>
        <taxon>Hemiptera</taxon>
        <taxon>Sternorrhyncha</taxon>
        <taxon>Aphidomorpha</taxon>
        <taxon>Aphidoidea</taxon>
        <taxon>Aphididae</taxon>
        <taxon>Lachninae</taxon>
        <taxon>Cinara</taxon>
    </lineage>
</organism>
<dbReference type="GO" id="GO:0005634">
    <property type="term" value="C:nucleus"/>
    <property type="evidence" value="ECO:0007669"/>
    <property type="project" value="UniProtKB-SubCell"/>
</dbReference>
<evidence type="ECO:0000256" key="5">
    <source>
        <dbReference type="ARBA" id="ARBA00022833"/>
    </source>
</evidence>
<keyword evidence="12" id="KW-1185">Reference proteome</keyword>
<reference evidence="11 12" key="1">
    <citation type="submission" date="2019-08" db="EMBL/GenBank/DDBJ databases">
        <authorList>
            <person name="Alioto T."/>
            <person name="Alioto T."/>
            <person name="Gomez Garrido J."/>
        </authorList>
    </citation>
    <scope>NUCLEOTIDE SEQUENCE [LARGE SCALE GENOMIC DNA]</scope>
</reference>
<dbReference type="OrthoDB" id="3437960at2759"/>
<keyword evidence="7" id="KW-0804">Transcription</keyword>
<dbReference type="GO" id="GO:0008270">
    <property type="term" value="F:zinc ion binding"/>
    <property type="evidence" value="ECO:0007669"/>
    <property type="project" value="UniProtKB-KW"/>
</dbReference>
<dbReference type="GO" id="GO:0003677">
    <property type="term" value="F:DNA binding"/>
    <property type="evidence" value="ECO:0007669"/>
    <property type="project" value="UniProtKB-KW"/>
</dbReference>
<gene>
    <name evidence="11" type="ORF">CINCED_3A005963</name>
</gene>
<dbReference type="PANTHER" id="PTHR24394">
    <property type="entry name" value="ZINC FINGER PROTEIN"/>
    <property type="match status" value="1"/>
</dbReference>
<evidence type="ECO:0000313" key="11">
    <source>
        <dbReference type="EMBL" id="VVC44383.1"/>
    </source>
</evidence>
<keyword evidence="5" id="KW-0862">Zinc</keyword>
<evidence type="ECO:0000256" key="1">
    <source>
        <dbReference type="ARBA" id="ARBA00004123"/>
    </source>
</evidence>
<dbReference type="InterPro" id="IPR013087">
    <property type="entry name" value="Znf_C2H2_type"/>
</dbReference>
<evidence type="ECO:0000256" key="7">
    <source>
        <dbReference type="ARBA" id="ARBA00023163"/>
    </source>
</evidence>
<evidence type="ECO:0000259" key="10">
    <source>
        <dbReference type="PROSITE" id="PS50157"/>
    </source>
</evidence>
<comment type="subcellular location">
    <subcellularLocation>
        <location evidence="1">Nucleus</location>
    </subcellularLocation>
</comment>
<accession>A0A5E4NHF2</accession>
<dbReference type="Proteomes" id="UP000325440">
    <property type="component" value="Unassembled WGS sequence"/>
</dbReference>
<name>A0A5E4NHF2_9HEMI</name>
<evidence type="ECO:0000313" key="12">
    <source>
        <dbReference type="Proteomes" id="UP000325440"/>
    </source>
</evidence>
<dbReference type="GO" id="GO:0000981">
    <property type="term" value="F:DNA-binding transcription factor activity, RNA polymerase II-specific"/>
    <property type="evidence" value="ECO:0007669"/>
    <property type="project" value="TreeGrafter"/>
</dbReference>
<keyword evidence="4 9" id="KW-0863">Zinc-finger</keyword>